<dbReference type="AlphaFoldDB" id="A0A7W8TRV2"/>
<organism evidence="2 3">
    <name type="scientific">Neomicrococcus aestuarii</name>
    <dbReference type="NCBI Taxonomy" id="556325"/>
    <lineage>
        <taxon>Bacteria</taxon>
        <taxon>Bacillati</taxon>
        <taxon>Actinomycetota</taxon>
        <taxon>Actinomycetes</taxon>
        <taxon>Micrococcales</taxon>
        <taxon>Micrococcaceae</taxon>
        <taxon>Neomicrococcus</taxon>
    </lineage>
</organism>
<proteinExistence type="predicted"/>
<sequence length="163" mass="17283">MTQMKSLGIRYRRMCGARLRQDLSGESGQSTPLIIGLLAIALLVVTVMLAATQVNGQARRLLGVADGASTAAADDYLVDLQGGDLSVKLTNATVQESVASYLSETNASNKFTELRILEATASPDGRTAHVRLGASVHPPLVNWIVPDGVTISVESDARVHLEQ</sequence>
<protein>
    <submittedName>
        <fullName evidence="2">Uncharacterized protein</fullName>
    </submittedName>
</protein>
<gene>
    <name evidence="2" type="ORF">HD598_000474</name>
</gene>
<keyword evidence="1" id="KW-1133">Transmembrane helix</keyword>
<feature type="transmembrane region" description="Helical" evidence="1">
    <location>
        <begin position="33"/>
        <end position="51"/>
    </location>
</feature>
<reference evidence="2 3" key="1">
    <citation type="submission" date="2020-08" db="EMBL/GenBank/DDBJ databases">
        <title>Sequencing the genomes of 1000 actinobacteria strains.</title>
        <authorList>
            <person name="Klenk H.-P."/>
        </authorList>
    </citation>
    <scope>NUCLEOTIDE SEQUENCE [LARGE SCALE GENOMIC DNA]</scope>
    <source>
        <strain evidence="2 3">DSM 105783</strain>
    </source>
</reference>
<keyword evidence="1" id="KW-0812">Transmembrane</keyword>
<dbReference type="RefSeq" id="WP_344118068.1">
    <property type="nucleotide sequence ID" value="NZ_BAAARH010000006.1"/>
</dbReference>
<comment type="caution">
    <text evidence="2">The sequence shown here is derived from an EMBL/GenBank/DDBJ whole genome shotgun (WGS) entry which is preliminary data.</text>
</comment>
<evidence type="ECO:0000256" key="1">
    <source>
        <dbReference type="SAM" id="Phobius"/>
    </source>
</evidence>
<evidence type="ECO:0000313" key="3">
    <source>
        <dbReference type="Proteomes" id="UP000580797"/>
    </source>
</evidence>
<evidence type="ECO:0000313" key="2">
    <source>
        <dbReference type="EMBL" id="MBB5511787.1"/>
    </source>
</evidence>
<dbReference type="Proteomes" id="UP000580797">
    <property type="component" value="Unassembled WGS sequence"/>
</dbReference>
<name>A0A7W8TRV2_9MICC</name>
<keyword evidence="1" id="KW-0472">Membrane</keyword>
<dbReference type="EMBL" id="JACHDR010000001">
    <property type="protein sequence ID" value="MBB5511787.1"/>
    <property type="molecule type" value="Genomic_DNA"/>
</dbReference>
<accession>A0A7W8TRV2</accession>